<sequence>MQMFNDVVNLIAFHEIKAENPRKQQVANRRREYEREEPELERGPPRRAVMSLIKDTKAAMEIRAFKEFSDARWRKCVCVLVRARFRRGAGEAHWYGGDFEISCAGS</sequence>
<reference evidence="3" key="1">
    <citation type="submission" date="2013-01" db="EMBL/GenBank/DDBJ databases">
        <title>Draft Genome Sequence of a Mulberry Tree, Morus notabilis C.K. Schneid.</title>
        <authorList>
            <person name="He N."/>
            <person name="Zhao S."/>
        </authorList>
    </citation>
    <scope>NUCLEOTIDE SEQUENCE</scope>
</reference>
<dbReference type="AlphaFoldDB" id="W9RJE3"/>
<keyword evidence="3" id="KW-1185">Reference proteome</keyword>
<proteinExistence type="predicted"/>
<protein>
    <submittedName>
        <fullName evidence="2">Uncharacterized protein</fullName>
    </submittedName>
</protein>
<gene>
    <name evidence="2" type="ORF">L484_015518</name>
</gene>
<dbReference type="EMBL" id="KE345116">
    <property type="protein sequence ID" value="EXB93971.1"/>
    <property type="molecule type" value="Genomic_DNA"/>
</dbReference>
<evidence type="ECO:0000313" key="3">
    <source>
        <dbReference type="Proteomes" id="UP000030645"/>
    </source>
</evidence>
<evidence type="ECO:0000256" key="1">
    <source>
        <dbReference type="SAM" id="MobiDB-lite"/>
    </source>
</evidence>
<dbReference type="Proteomes" id="UP000030645">
    <property type="component" value="Unassembled WGS sequence"/>
</dbReference>
<accession>W9RJE3</accession>
<evidence type="ECO:0000313" key="2">
    <source>
        <dbReference type="EMBL" id="EXB93971.1"/>
    </source>
</evidence>
<feature type="compositionally biased region" description="Basic and acidic residues" evidence="1">
    <location>
        <begin position="29"/>
        <end position="44"/>
    </location>
</feature>
<organism evidence="2 3">
    <name type="scientific">Morus notabilis</name>
    <dbReference type="NCBI Taxonomy" id="981085"/>
    <lineage>
        <taxon>Eukaryota</taxon>
        <taxon>Viridiplantae</taxon>
        <taxon>Streptophyta</taxon>
        <taxon>Embryophyta</taxon>
        <taxon>Tracheophyta</taxon>
        <taxon>Spermatophyta</taxon>
        <taxon>Magnoliopsida</taxon>
        <taxon>eudicotyledons</taxon>
        <taxon>Gunneridae</taxon>
        <taxon>Pentapetalae</taxon>
        <taxon>rosids</taxon>
        <taxon>fabids</taxon>
        <taxon>Rosales</taxon>
        <taxon>Moraceae</taxon>
        <taxon>Moreae</taxon>
        <taxon>Morus</taxon>
    </lineage>
</organism>
<name>W9RJE3_9ROSA</name>
<feature type="region of interest" description="Disordered" evidence="1">
    <location>
        <begin position="22"/>
        <end position="44"/>
    </location>
</feature>